<evidence type="ECO:0000259" key="9">
    <source>
        <dbReference type="PROSITE" id="PS50113"/>
    </source>
</evidence>
<keyword evidence="7" id="KW-0812">Transmembrane</keyword>
<dbReference type="PRINTS" id="PR00344">
    <property type="entry name" value="BCTRLSENSOR"/>
</dbReference>
<dbReference type="Pfam" id="PF00512">
    <property type="entry name" value="HisKA"/>
    <property type="match status" value="1"/>
</dbReference>
<dbReference type="InterPro" id="IPR000014">
    <property type="entry name" value="PAS"/>
</dbReference>
<dbReference type="PROSITE" id="PS50109">
    <property type="entry name" value="HIS_KIN"/>
    <property type="match status" value="1"/>
</dbReference>
<dbReference type="Gene3D" id="1.10.287.130">
    <property type="match status" value="1"/>
</dbReference>
<evidence type="ECO:0000256" key="6">
    <source>
        <dbReference type="SAM" id="Coils"/>
    </source>
</evidence>
<dbReference type="InterPro" id="IPR013655">
    <property type="entry name" value="PAS_fold_3"/>
</dbReference>
<dbReference type="RefSeq" id="WP_345254669.1">
    <property type="nucleotide sequence ID" value="NZ_BAABGY010000006.1"/>
</dbReference>
<keyword evidence="6" id="KW-0175">Coiled coil</keyword>
<dbReference type="SMART" id="SM00388">
    <property type="entry name" value="HisKA"/>
    <property type="match status" value="1"/>
</dbReference>
<dbReference type="Pfam" id="PF02518">
    <property type="entry name" value="HATPase_c"/>
    <property type="match status" value="1"/>
</dbReference>
<dbReference type="InterPro" id="IPR036890">
    <property type="entry name" value="HATPase_C_sf"/>
</dbReference>
<gene>
    <name evidence="10" type="ORF">GCM10023184_14410</name>
</gene>
<keyword evidence="11" id="KW-1185">Reference proteome</keyword>
<keyword evidence="4" id="KW-0808">Transferase</keyword>
<dbReference type="SUPFAM" id="SSF55785">
    <property type="entry name" value="PYP-like sensor domain (PAS domain)"/>
    <property type="match status" value="1"/>
</dbReference>
<dbReference type="EC" id="2.7.13.3" evidence="2"/>
<dbReference type="InterPro" id="IPR058544">
    <property type="entry name" value="ETR1_N"/>
</dbReference>
<dbReference type="CDD" id="cd00130">
    <property type="entry name" value="PAS"/>
    <property type="match status" value="1"/>
</dbReference>
<dbReference type="InterPro" id="IPR000700">
    <property type="entry name" value="PAS-assoc_C"/>
</dbReference>
<evidence type="ECO:0000256" key="1">
    <source>
        <dbReference type="ARBA" id="ARBA00000085"/>
    </source>
</evidence>
<organism evidence="10 11">
    <name type="scientific">Flaviaesturariibacter amylovorans</name>
    <dbReference type="NCBI Taxonomy" id="1084520"/>
    <lineage>
        <taxon>Bacteria</taxon>
        <taxon>Pseudomonadati</taxon>
        <taxon>Bacteroidota</taxon>
        <taxon>Chitinophagia</taxon>
        <taxon>Chitinophagales</taxon>
        <taxon>Chitinophagaceae</taxon>
        <taxon>Flaviaestuariibacter</taxon>
    </lineage>
</organism>
<dbReference type="Pfam" id="PF25487">
    <property type="entry name" value="ETR1_N"/>
    <property type="match status" value="1"/>
</dbReference>
<evidence type="ECO:0000256" key="3">
    <source>
        <dbReference type="ARBA" id="ARBA00022553"/>
    </source>
</evidence>
<feature type="domain" description="Histidine kinase" evidence="8">
    <location>
        <begin position="293"/>
        <end position="531"/>
    </location>
</feature>
<feature type="transmembrane region" description="Helical" evidence="7">
    <location>
        <begin position="31"/>
        <end position="56"/>
    </location>
</feature>
<evidence type="ECO:0000256" key="7">
    <source>
        <dbReference type="SAM" id="Phobius"/>
    </source>
</evidence>
<dbReference type="Pfam" id="PF08447">
    <property type="entry name" value="PAS_3"/>
    <property type="match status" value="1"/>
</dbReference>
<evidence type="ECO:0000313" key="11">
    <source>
        <dbReference type="Proteomes" id="UP001501725"/>
    </source>
</evidence>
<dbReference type="Gene3D" id="3.30.565.10">
    <property type="entry name" value="Histidine kinase-like ATPase, C-terminal domain"/>
    <property type="match status" value="1"/>
</dbReference>
<dbReference type="Gene3D" id="3.30.450.20">
    <property type="entry name" value="PAS domain"/>
    <property type="match status" value="1"/>
</dbReference>
<dbReference type="CDD" id="cd00082">
    <property type="entry name" value="HisKA"/>
    <property type="match status" value="1"/>
</dbReference>
<keyword evidence="7" id="KW-1133">Transmembrane helix</keyword>
<dbReference type="PROSITE" id="PS50113">
    <property type="entry name" value="PAC"/>
    <property type="match status" value="1"/>
</dbReference>
<keyword evidence="7" id="KW-0472">Membrane</keyword>
<dbReference type="InterPro" id="IPR001610">
    <property type="entry name" value="PAC"/>
</dbReference>
<evidence type="ECO:0000256" key="4">
    <source>
        <dbReference type="ARBA" id="ARBA00022679"/>
    </source>
</evidence>
<dbReference type="SMART" id="SM00086">
    <property type="entry name" value="PAC"/>
    <property type="match status" value="1"/>
</dbReference>
<feature type="transmembrane region" description="Helical" evidence="7">
    <location>
        <begin position="68"/>
        <end position="92"/>
    </location>
</feature>
<dbReference type="PANTHER" id="PTHR43304:SF1">
    <property type="entry name" value="PAC DOMAIN-CONTAINING PROTEIN"/>
    <property type="match status" value="1"/>
</dbReference>
<dbReference type="InterPro" id="IPR005467">
    <property type="entry name" value="His_kinase_dom"/>
</dbReference>
<dbReference type="Proteomes" id="UP001501725">
    <property type="component" value="Unassembled WGS sequence"/>
</dbReference>
<dbReference type="EMBL" id="BAABGY010000006">
    <property type="protein sequence ID" value="GAA4326014.1"/>
    <property type="molecule type" value="Genomic_DNA"/>
</dbReference>
<dbReference type="InterPro" id="IPR035965">
    <property type="entry name" value="PAS-like_dom_sf"/>
</dbReference>
<dbReference type="SUPFAM" id="SSF47384">
    <property type="entry name" value="Homodimeric domain of signal transducing histidine kinase"/>
    <property type="match status" value="1"/>
</dbReference>
<protein>
    <recommendedName>
        <fullName evidence="2">histidine kinase</fullName>
        <ecNumber evidence="2">2.7.13.3</ecNumber>
    </recommendedName>
</protein>
<feature type="coiled-coil region" evidence="6">
    <location>
        <begin position="126"/>
        <end position="158"/>
    </location>
</feature>
<evidence type="ECO:0000256" key="2">
    <source>
        <dbReference type="ARBA" id="ARBA00012438"/>
    </source>
</evidence>
<name>A0ABP8GKF5_9BACT</name>
<feature type="domain" description="PAC" evidence="9">
    <location>
        <begin position="223"/>
        <end position="275"/>
    </location>
</feature>
<keyword evidence="5" id="KW-0418">Kinase</keyword>
<comment type="catalytic activity">
    <reaction evidence="1">
        <text>ATP + protein L-histidine = ADP + protein N-phospho-L-histidine.</text>
        <dbReference type="EC" id="2.7.13.3"/>
    </reaction>
</comment>
<dbReference type="SUPFAM" id="SSF55874">
    <property type="entry name" value="ATPase domain of HSP90 chaperone/DNA topoisomerase II/histidine kinase"/>
    <property type="match status" value="1"/>
</dbReference>
<dbReference type="InterPro" id="IPR052162">
    <property type="entry name" value="Sensor_kinase/Photoreceptor"/>
</dbReference>
<evidence type="ECO:0000259" key="8">
    <source>
        <dbReference type="PROSITE" id="PS50109"/>
    </source>
</evidence>
<evidence type="ECO:0000256" key="5">
    <source>
        <dbReference type="ARBA" id="ARBA00022777"/>
    </source>
</evidence>
<dbReference type="Gene3D" id="2.10.70.100">
    <property type="match status" value="1"/>
</dbReference>
<dbReference type="InterPro" id="IPR036097">
    <property type="entry name" value="HisK_dim/P_sf"/>
</dbReference>
<dbReference type="SMART" id="SM00387">
    <property type="entry name" value="HATPase_c"/>
    <property type="match status" value="1"/>
</dbReference>
<keyword evidence="3" id="KW-0597">Phosphoprotein</keyword>
<reference evidence="11" key="1">
    <citation type="journal article" date="2019" name="Int. J. Syst. Evol. Microbiol.">
        <title>The Global Catalogue of Microorganisms (GCM) 10K type strain sequencing project: providing services to taxonomists for standard genome sequencing and annotation.</title>
        <authorList>
            <consortium name="The Broad Institute Genomics Platform"/>
            <consortium name="The Broad Institute Genome Sequencing Center for Infectious Disease"/>
            <person name="Wu L."/>
            <person name="Ma J."/>
        </authorList>
    </citation>
    <scope>NUCLEOTIDE SEQUENCE [LARGE SCALE GENOMIC DNA]</scope>
    <source>
        <strain evidence="11">JCM 17919</strain>
    </source>
</reference>
<sequence>MESVLDFFRNLFDTSDWPPRWHCGQWSDFHGWLYIISDLLIWSAYFAIPLAILRFVSRRVNARFTRTYFLFAAFILACGSTHLLDAVIFWFPAYRLSALVRFVTGVVSWVTVFHIIKLMPTALKLKSHEELEREVAERQKAEAQLRLTVQQLNEAQEIARMGHWQWDIRTNSVSWSEGMYKVYGVPAQGGGLSYEAFLDKVHPDDRIFVDEAIRQAFGTKKFQPFTHRILQPDGSVKMIQAKGEVLLDGDDQITGMIGTGQDITDGFQVQQSLREKSAQLEASNIELQKFAYVASHDLQEPLRKILTFSSLLQAEAGVLSDRGRSYLEKIDQSAGRMQRLIDDILRFSNLGRGEAPAEAVDLAQVLAEVQQDLELSIAQSGAVIEVSDLPTVPGNASQLGQLFQNLLRNAIKFQQPGVAPHIRINGGVLPLAQLPPAVREALGELSLPAAVRQQQKWAEIRVQDNGIGFEAEYAGKIFEIFQRLHPAHTYPGTGIGLAIVKKIVEQHHGFIRAEGQPGAGATFTVLLPMSAPVLAAQPEGAGSR</sequence>
<dbReference type="InterPro" id="IPR004358">
    <property type="entry name" value="Sig_transdc_His_kin-like_C"/>
</dbReference>
<evidence type="ECO:0000313" key="10">
    <source>
        <dbReference type="EMBL" id="GAA4326014.1"/>
    </source>
</evidence>
<dbReference type="InterPro" id="IPR003661">
    <property type="entry name" value="HisK_dim/P_dom"/>
</dbReference>
<dbReference type="InterPro" id="IPR003594">
    <property type="entry name" value="HATPase_dom"/>
</dbReference>
<accession>A0ABP8GKF5</accession>
<comment type="caution">
    <text evidence="10">The sequence shown here is derived from an EMBL/GenBank/DDBJ whole genome shotgun (WGS) entry which is preliminary data.</text>
</comment>
<proteinExistence type="predicted"/>
<dbReference type="PANTHER" id="PTHR43304">
    <property type="entry name" value="PHYTOCHROME-LIKE PROTEIN CPH1"/>
    <property type="match status" value="1"/>
</dbReference>